<protein>
    <submittedName>
        <fullName evidence="2">DUF5317 domain-containing protein</fullName>
    </submittedName>
</protein>
<proteinExistence type="predicted"/>
<evidence type="ECO:0000256" key="1">
    <source>
        <dbReference type="SAM" id="Phobius"/>
    </source>
</evidence>
<evidence type="ECO:0000313" key="2">
    <source>
        <dbReference type="EMBL" id="MBU5669156.1"/>
    </source>
</evidence>
<keyword evidence="1" id="KW-0472">Membrane</keyword>
<dbReference type="Proteomes" id="UP000783742">
    <property type="component" value="Unassembled WGS sequence"/>
</dbReference>
<evidence type="ECO:0000313" key="3">
    <source>
        <dbReference type="Proteomes" id="UP000783742"/>
    </source>
</evidence>
<name>A0ABS6FG59_9FIRM</name>
<dbReference type="Pfam" id="PF17248">
    <property type="entry name" value="DUF5317"/>
    <property type="match status" value="1"/>
</dbReference>
<feature type="transmembrane region" description="Helical" evidence="1">
    <location>
        <begin position="63"/>
        <end position="80"/>
    </location>
</feature>
<keyword evidence="3" id="KW-1185">Reference proteome</keyword>
<feature type="transmembrane region" description="Helical" evidence="1">
    <location>
        <begin position="86"/>
        <end position="104"/>
    </location>
</feature>
<sequence length="187" mass="21006">MIIESALIAILILFFIKDKNLDNLKSFKYKNISLVFMGIILLFSINSLTGKDFGKVTDFVVKYYKYFHILSIFLIGISLLSNYRNFGFVITGIGIFLNVIPIIFNGKMPVSLSALHKIGNERVIDILINNRSLSHGIFEKPKFYFLSDIIPINKIIGSSTIISIGDIFISLGLIIAVILIVKDRGVK</sequence>
<feature type="transmembrane region" description="Helical" evidence="1">
    <location>
        <begin position="31"/>
        <end position="51"/>
    </location>
</feature>
<accession>A0ABS6FG59</accession>
<organism evidence="2 3">
    <name type="scientific">Peptoniphilus ovalis</name>
    <dbReference type="NCBI Taxonomy" id="2841503"/>
    <lineage>
        <taxon>Bacteria</taxon>
        <taxon>Bacillati</taxon>
        <taxon>Bacillota</taxon>
        <taxon>Tissierellia</taxon>
        <taxon>Tissierellales</taxon>
        <taxon>Peptoniphilaceae</taxon>
        <taxon>Peptoniphilus</taxon>
    </lineage>
</organism>
<dbReference type="EMBL" id="JAHLQO010000003">
    <property type="protein sequence ID" value="MBU5669156.1"/>
    <property type="molecule type" value="Genomic_DNA"/>
</dbReference>
<keyword evidence="1" id="KW-1133">Transmembrane helix</keyword>
<reference evidence="2 3" key="1">
    <citation type="submission" date="2021-06" db="EMBL/GenBank/DDBJ databases">
        <authorList>
            <person name="Sun Q."/>
            <person name="Li D."/>
        </authorList>
    </citation>
    <scope>NUCLEOTIDE SEQUENCE [LARGE SCALE GENOMIC DNA]</scope>
    <source>
        <strain evidence="2 3">MSJ-1</strain>
    </source>
</reference>
<dbReference type="RefSeq" id="WP_216549002.1">
    <property type="nucleotide sequence ID" value="NZ_JAHLQO010000003.1"/>
</dbReference>
<dbReference type="InterPro" id="IPR035168">
    <property type="entry name" value="DUF5317"/>
</dbReference>
<comment type="caution">
    <text evidence="2">The sequence shown here is derived from an EMBL/GenBank/DDBJ whole genome shotgun (WGS) entry which is preliminary data.</text>
</comment>
<feature type="transmembrane region" description="Helical" evidence="1">
    <location>
        <begin position="161"/>
        <end position="181"/>
    </location>
</feature>
<keyword evidence="1" id="KW-0812">Transmembrane</keyword>
<gene>
    <name evidence="2" type="ORF">KQI68_04785</name>
</gene>